<keyword evidence="1" id="KW-0732">Signal</keyword>
<reference evidence="2" key="1">
    <citation type="submission" date="2023-07" db="EMBL/GenBank/DDBJ databases">
        <title>Genome content predicts the carbon catabolic preferences of heterotrophic bacteria.</title>
        <authorList>
            <person name="Gralka M."/>
        </authorList>
    </citation>
    <scope>NUCLEOTIDE SEQUENCE</scope>
    <source>
        <strain evidence="2">I3M17_2</strain>
    </source>
</reference>
<feature type="signal peptide" evidence="1">
    <location>
        <begin position="1"/>
        <end position="26"/>
    </location>
</feature>
<dbReference type="Proteomes" id="UP001169760">
    <property type="component" value="Unassembled WGS sequence"/>
</dbReference>
<gene>
    <name evidence="2" type="ORF">Q4521_08765</name>
</gene>
<protein>
    <submittedName>
        <fullName evidence="2">SMP-30/gluconolactonase/LRE family protein</fullName>
    </submittedName>
</protein>
<dbReference type="SUPFAM" id="SSF63829">
    <property type="entry name" value="Calcium-dependent phosphotriesterase"/>
    <property type="match status" value="1"/>
</dbReference>
<evidence type="ECO:0000313" key="3">
    <source>
        <dbReference type="Proteomes" id="UP001169760"/>
    </source>
</evidence>
<dbReference type="AlphaFoldDB" id="A0AAW7X7V2"/>
<accession>A0AAW7X7V2</accession>
<sequence>MSIQPIRITSAFLCFSALTACSTQQATSPETYVNMQPGKLFADLPDSCPTPDAFAINPKGGLTLSCPNFADGSKPGMLLHLSDDGEVSEIGTIPGHRARPMGLAWGDDGALYVANNAGKHQGSVLRLSFNGNKIEEVEVVATGLSSPNGLRYYNGQLYLTQLQLPKAKTPKLSSAIYRFKSTDRNIQIASDLSSNHILFKTQTQNPSRQFGLDGLVFDSKGNLFVGDFGDAKIYKLELNSSGELTSSSVFAQLPLTTGIDGLAIDNKDNLYLAGFLQNQIYKVNTKGTYSLIADYDDNDGSNGQIDQPADVIVYNNKLFISNFDLMKGPGMINSGHSKPYTISYIDL</sequence>
<dbReference type="PROSITE" id="PS51257">
    <property type="entry name" value="PROKAR_LIPOPROTEIN"/>
    <property type="match status" value="1"/>
</dbReference>
<evidence type="ECO:0000256" key="1">
    <source>
        <dbReference type="SAM" id="SignalP"/>
    </source>
</evidence>
<dbReference type="EMBL" id="JAUOPB010000006">
    <property type="protein sequence ID" value="MDO6422562.1"/>
    <property type="molecule type" value="Genomic_DNA"/>
</dbReference>
<dbReference type="RefSeq" id="WP_303492534.1">
    <property type="nucleotide sequence ID" value="NZ_JAUOPB010000006.1"/>
</dbReference>
<feature type="chain" id="PRO_5043824060" evidence="1">
    <location>
        <begin position="27"/>
        <end position="347"/>
    </location>
</feature>
<organism evidence="2 3">
    <name type="scientific">Saccharophagus degradans</name>
    <dbReference type="NCBI Taxonomy" id="86304"/>
    <lineage>
        <taxon>Bacteria</taxon>
        <taxon>Pseudomonadati</taxon>
        <taxon>Pseudomonadota</taxon>
        <taxon>Gammaproteobacteria</taxon>
        <taxon>Cellvibrionales</taxon>
        <taxon>Cellvibrionaceae</taxon>
        <taxon>Saccharophagus</taxon>
    </lineage>
</organism>
<dbReference type="InterPro" id="IPR011042">
    <property type="entry name" value="6-blade_b-propeller_TolB-like"/>
</dbReference>
<comment type="caution">
    <text evidence="2">The sequence shown here is derived from an EMBL/GenBank/DDBJ whole genome shotgun (WGS) entry which is preliminary data.</text>
</comment>
<dbReference type="PANTHER" id="PTHR47572">
    <property type="entry name" value="LIPOPROTEIN-RELATED"/>
    <property type="match status" value="1"/>
</dbReference>
<name>A0AAW7X7V2_9GAMM</name>
<dbReference type="Gene3D" id="2.120.10.30">
    <property type="entry name" value="TolB, C-terminal domain"/>
    <property type="match status" value="1"/>
</dbReference>
<evidence type="ECO:0000313" key="2">
    <source>
        <dbReference type="EMBL" id="MDO6422562.1"/>
    </source>
</evidence>
<dbReference type="PANTHER" id="PTHR47572:SF4">
    <property type="entry name" value="LACTONASE DRP35"/>
    <property type="match status" value="1"/>
</dbReference>
<dbReference type="InterPro" id="IPR051262">
    <property type="entry name" value="SMP-30/CGR1_Lactonase"/>
</dbReference>
<proteinExistence type="predicted"/>